<evidence type="ECO:0000256" key="1">
    <source>
        <dbReference type="SAM" id="MobiDB-lite"/>
    </source>
</evidence>
<feature type="compositionally biased region" description="Polar residues" evidence="1">
    <location>
        <begin position="231"/>
        <end position="255"/>
    </location>
</feature>
<proteinExistence type="predicted"/>
<feature type="region of interest" description="Disordered" evidence="1">
    <location>
        <begin position="35"/>
        <end position="108"/>
    </location>
</feature>
<organism evidence="2">
    <name type="scientific">Culex pipiens</name>
    <name type="common">House mosquito</name>
    <dbReference type="NCBI Taxonomy" id="7175"/>
    <lineage>
        <taxon>Eukaryota</taxon>
        <taxon>Metazoa</taxon>
        <taxon>Ecdysozoa</taxon>
        <taxon>Arthropoda</taxon>
        <taxon>Hexapoda</taxon>
        <taxon>Insecta</taxon>
        <taxon>Pterygota</taxon>
        <taxon>Neoptera</taxon>
        <taxon>Endopterygota</taxon>
        <taxon>Diptera</taxon>
        <taxon>Nematocera</taxon>
        <taxon>Culicoidea</taxon>
        <taxon>Culicidae</taxon>
        <taxon>Culicinae</taxon>
        <taxon>Culicini</taxon>
        <taxon>Culex</taxon>
        <taxon>Culex</taxon>
    </lineage>
</organism>
<sequence>MATTTPRRRRKMVAVKHPMTRVRGMRKRTTMRRMPAERMTTIRIMEARSRRRPRRRQQASAAPRRRPAENPPRPRPRAARAGRPKSRKVKTKKKRRKTRSTRCRTLSTIARSAAARLCTGFAGRITAPRTTPGSRKRRCPVRTLSSGTRPSARRTTKHRWPRRANRRRPRERREDPEGNPLQLLLPADVAVDVPERRRQRTTRMKARRTMMRRRPRRSTRSSGSSTCTLSVTACANISSDGRASAPRTTPGNRPTISAVRI</sequence>
<feature type="compositionally biased region" description="Low complexity" evidence="1">
    <location>
        <begin position="220"/>
        <end position="230"/>
    </location>
</feature>
<evidence type="ECO:0000313" key="2">
    <source>
        <dbReference type="EMBL" id="CAG6528654.1"/>
    </source>
</evidence>
<reference evidence="2" key="1">
    <citation type="submission" date="2021-05" db="EMBL/GenBank/DDBJ databases">
        <authorList>
            <person name="Alioto T."/>
            <person name="Alioto T."/>
            <person name="Gomez Garrido J."/>
        </authorList>
    </citation>
    <scope>NUCLEOTIDE SEQUENCE</scope>
</reference>
<feature type="compositionally biased region" description="Basic residues" evidence="1">
    <location>
        <begin position="151"/>
        <end position="170"/>
    </location>
</feature>
<dbReference type="AlphaFoldDB" id="A0A8D8MGW9"/>
<protein>
    <submittedName>
        <fullName evidence="2">(northern house mosquito) hypothetical protein</fullName>
    </submittedName>
</protein>
<accession>A0A8D8MGW9</accession>
<feature type="compositionally biased region" description="Basic residues" evidence="1">
    <location>
        <begin position="74"/>
        <end position="102"/>
    </location>
</feature>
<feature type="region of interest" description="Disordered" evidence="1">
    <location>
        <begin position="124"/>
        <end position="181"/>
    </location>
</feature>
<feature type="region of interest" description="Disordered" evidence="1">
    <location>
        <begin position="196"/>
        <end position="261"/>
    </location>
</feature>
<dbReference type="EMBL" id="HBUE01304392">
    <property type="protein sequence ID" value="CAG6580399.1"/>
    <property type="molecule type" value="Transcribed_RNA"/>
</dbReference>
<feature type="compositionally biased region" description="Basic residues" evidence="1">
    <location>
        <begin position="197"/>
        <end position="219"/>
    </location>
</feature>
<dbReference type="EMBL" id="HBUE01198319">
    <property type="protein sequence ID" value="CAG6528654.1"/>
    <property type="molecule type" value="Transcribed_RNA"/>
</dbReference>
<name>A0A8D8MGW9_CULPI</name>